<keyword evidence="16" id="KW-1185">Reference proteome</keyword>
<dbReference type="HAMAP" id="MF_02019">
    <property type="entry name" value="MurF"/>
    <property type="match status" value="1"/>
</dbReference>
<dbReference type="Proteomes" id="UP000679179">
    <property type="component" value="Unassembled WGS sequence"/>
</dbReference>
<organism evidence="15 16">
    <name type="scientific">Clostridium polyendosporum</name>
    <dbReference type="NCBI Taxonomy" id="69208"/>
    <lineage>
        <taxon>Bacteria</taxon>
        <taxon>Bacillati</taxon>
        <taxon>Bacillota</taxon>
        <taxon>Clostridia</taxon>
        <taxon>Eubacteriales</taxon>
        <taxon>Clostridiaceae</taxon>
        <taxon>Clostridium</taxon>
    </lineage>
</organism>
<evidence type="ECO:0000256" key="1">
    <source>
        <dbReference type="ARBA" id="ARBA00022490"/>
    </source>
</evidence>
<dbReference type="SUPFAM" id="SSF53244">
    <property type="entry name" value="MurD-like peptide ligases, peptide-binding domain"/>
    <property type="match status" value="1"/>
</dbReference>
<keyword evidence="8 10" id="KW-0131">Cell cycle</keyword>
<keyword evidence="9 10" id="KW-0961">Cell wall biogenesis/degradation</keyword>
<sequence length="455" mass="50757">MELLSINEILSAINGEIIVDGKDYFFSNVNTDTRKIEENSIFFALKGENFNGNDYVLEAAGKGAKICIVDEVKIPENTPVNCTIIKVNSTREALLNLAKYYREKLGIKIIGVTGSTGKTSTKDILAALLSERFKVFKTIGNYNNEIGLPLMIFQLDRSYDVAVLEMGMSNFNEIHVLADASRPDIALITNIGMSHIENLKSRENILKAKMEIVDFFNKDNFLVVNGDDDFLADLMPDNYQIIKTGTNDNFNIYAKDIKLLEDCTEFAVEAEGEEYRFVLPMLGKHNVQNCLLGIAAGRLLGMSLKDMNKGLNNIVPTSMRLEIIKKDDFIIINDCYNASPSSIKAALDVQKNIQGKRKIAILGTMRELGDESFNAHMEVGKYAKVLGVDLILACGEFSEGYEEGFGKEGCILFDTKEMLINSLKNNLKKEDIILVKASRGMKFEDIIKELKGLNL</sequence>
<dbReference type="PANTHER" id="PTHR43024">
    <property type="entry name" value="UDP-N-ACETYLMURAMOYL-TRIPEPTIDE--D-ALANYL-D-ALANINE LIGASE"/>
    <property type="match status" value="1"/>
</dbReference>
<dbReference type="NCBIfam" id="TIGR01143">
    <property type="entry name" value="murF"/>
    <property type="match status" value="1"/>
</dbReference>
<dbReference type="InterPro" id="IPR036565">
    <property type="entry name" value="Mur-like_cat_sf"/>
</dbReference>
<comment type="caution">
    <text evidence="15">The sequence shown here is derived from an EMBL/GenBank/DDBJ whole genome shotgun (WGS) entry which is preliminary data.</text>
</comment>
<keyword evidence="3 10" id="KW-0132">Cell division</keyword>
<evidence type="ECO:0000256" key="7">
    <source>
        <dbReference type="ARBA" id="ARBA00022984"/>
    </source>
</evidence>
<dbReference type="GO" id="GO:0047480">
    <property type="term" value="F:UDP-N-acetylmuramoyl-tripeptide-D-alanyl-D-alanine ligase activity"/>
    <property type="evidence" value="ECO:0007669"/>
    <property type="project" value="UniProtKB-UniRule"/>
</dbReference>
<keyword evidence="4 10" id="KW-0547">Nucleotide-binding</keyword>
<dbReference type="Gene3D" id="3.40.1390.10">
    <property type="entry name" value="MurE/MurF, N-terminal domain"/>
    <property type="match status" value="1"/>
</dbReference>
<evidence type="ECO:0000256" key="5">
    <source>
        <dbReference type="ARBA" id="ARBA00022840"/>
    </source>
</evidence>
<feature type="domain" description="Mur ligase C-terminal" evidence="13">
    <location>
        <begin position="319"/>
        <end position="439"/>
    </location>
</feature>
<evidence type="ECO:0000256" key="2">
    <source>
        <dbReference type="ARBA" id="ARBA00022598"/>
    </source>
</evidence>
<dbReference type="Pfam" id="PF08245">
    <property type="entry name" value="Mur_ligase_M"/>
    <property type="match status" value="1"/>
</dbReference>
<dbReference type="GO" id="GO:0005737">
    <property type="term" value="C:cytoplasm"/>
    <property type="evidence" value="ECO:0007669"/>
    <property type="project" value="UniProtKB-SubCell"/>
</dbReference>
<evidence type="ECO:0000256" key="3">
    <source>
        <dbReference type="ARBA" id="ARBA00022618"/>
    </source>
</evidence>
<dbReference type="GO" id="GO:0051301">
    <property type="term" value="P:cell division"/>
    <property type="evidence" value="ECO:0007669"/>
    <property type="project" value="UniProtKB-KW"/>
</dbReference>
<dbReference type="AlphaFoldDB" id="A0A919RYU9"/>
<comment type="catalytic activity">
    <reaction evidence="10 11">
        <text>D-alanyl-D-alanine + UDP-N-acetyl-alpha-D-muramoyl-L-alanyl-gamma-D-glutamyl-meso-2,6-diaminopimelate + ATP = UDP-N-acetyl-alpha-D-muramoyl-L-alanyl-gamma-D-glutamyl-meso-2,6-diaminopimeloyl-D-alanyl-D-alanine + ADP + phosphate + H(+)</text>
        <dbReference type="Rhea" id="RHEA:28374"/>
        <dbReference type="ChEBI" id="CHEBI:15378"/>
        <dbReference type="ChEBI" id="CHEBI:30616"/>
        <dbReference type="ChEBI" id="CHEBI:43474"/>
        <dbReference type="ChEBI" id="CHEBI:57822"/>
        <dbReference type="ChEBI" id="CHEBI:61386"/>
        <dbReference type="ChEBI" id="CHEBI:83905"/>
        <dbReference type="ChEBI" id="CHEBI:456216"/>
        <dbReference type="EC" id="6.3.2.10"/>
    </reaction>
</comment>
<dbReference type="InterPro" id="IPR000713">
    <property type="entry name" value="Mur_ligase_N"/>
</dbReference>
<proteinExistence type="inferred from homology"/>
<dbReference type="Pfam" id="PF01225">
    <property type="entry name" value="Mur_ligase"/>
    <property type="match status" value="1"/>
</dbReference>
<dbReference type="GO" id="GO:0009252">
    <property type="term" value="P:peptidoglycan biosynthetic process"/>
    <property type="evidence" value="ECO:0007669"/>
    <property type="project" value="UniProtKB-UniRule"/>
</dbReference>
<dbReference type="InterPro" id="IPR035911">
    <property type="entry name" value="MurE/MurF_N"/>
</dbReference>
<comment type="subcellular location">
    <subcellularLocation>
        <location evidence="10 11">Cytoplasm</location>
    </subcellularLocation>
</comment>
<feature type="domain" description="Mur ligase N-terminal catalytic" evidence="12">
    <location>
        <begin position="27"/>
        <end position="101"/>
    </location>
</feature>
<evidence type="ECO:0000259" key="13">
    <source>
        <dbReference type="Pfam" id="PF02875"/>
    </source>
</evidence>
<gene>
    <name evidence="15" type="primary">murF_1</name>
    <name evidence="10" type="synonym">murF</name>
    <name evidence="15" type="ORF">CPJCM30710_06510</name>
</gene>
<dbReference type="InterPro" id="IPR051046">
    <property type="entry name" value="MurCDEF_CellWall_CoF430Synth"/>
</dbReference>
<name>A0A919RYU9_9CLOT</name>
<dbReference type="EC" id="6.3.2.10" evidence="10 11"/>
<evidence type="ECO:0000256" key="6">
    <source>
        <dbReference type="ARBA" id="ARBA00022960"/>
    </source>
</evidence>
<dbReference type="InterPro" id="IPR013221">
    <property type="entry name" value="Mur_ligase_cen"/>
</dbReference>
<evidence type="ECO:0000256" key="11">
    <source>
        <dbReference type="RuleBase" id="RU004136"/>
    </source>
</evidence>
<dbReference type="GO" id="GO:0071555">
    <property type="term" value="P:cell wall organization"/>
    <property type="evidence" value="ECO:0007669"/>
    <property type="project" value="UniProtKB-KW"/>
</dbReference>
<dbReference type="InterPro" id="IPR005863">
    <property type="entry name" value="UDP-N-AcMur_synth"/>
</dbReference>
<evidence type="ECO:0000256" key="8">
    <source>
        <dbReference type="ARBA" id="ARBA00023306"/>
    </source>
</evidence>
<comment type="similarity">
    <text evidence="10">Belongs to the MurCDEF family. MurF subfamily.</text>
</comment>
<evidence type="ECO:0000256" key="4">
    <source>
        <dbReference type="ARBA" id="ARBA00022741"/>
    </source>
</evidence>
<dbReference type="RefSeq" id="WP_212902732.1">
    <property type="nucleotide sequence ID" value="NZ_BOPZ01000003.1"/>
</dbReference>
<evidence type="ECO:0000259" key="14">
    <source>
        <dbReference type="Pfam" id="PF08245"/>
    </source>
</evidence>
<feature type="domain" description="Mur ligase central" evidence="14">
    <location>
        <begin position="112"/>
        <end position="296"/>
    </location>
</feature>
<reference evidence="15" key="1">
    <citation type="submission" date="2021-03" db="EMBL/GenBank/DDBJ databases">
        <title>Taxonomic study of Clostridium polyendosporum from meadow-gley soil under rice.</title>
        <authorList>
            <person name="Kobayashi H."/>
            <person name="Tanizawa Y."/>
            <person name="Yagura M."/>
        </authorList>
    </citation>
    <scope>NUCLEOTIDE SEQUENCE</scope>
    <source>
        <strain evidence="15">JCM 30710</strain>
    </source>
</reference>
<feature type="binding site" evidence="10">
    <location>
        <begin position="114"/>
        <end position="120"/>
    </location>
    <ligand>
        <name>ATP</name>
        <dbReference type="ChEBI" id="CHEBI:30616"/>
    </ligand>
</feature>
<dbReference type="GO" id="GO:0008360">
    <property type="term" value="P:regulation of cell shape"/>
    <property type="evidence" value="ECO:0007669"/>
    <property type="project" value="UniProtKB-KW"/>
</dbReference>
<evidence type="ECO:0000313" key="15">
    <source>
        <dbReference type="EMBL" id="GIM27985.1"/>
    </source>
</evidence>
<dbReference type="InterPro" id="IPR036615">
    <property type="entry name" value="Mur_ligase_C_dom_sf"/>
</dbReference>
<keyword evidence="2 10" id="KW-0436">Ligase</keyword>
<keyword evidence="7 10" id="KW-0573">Peptidoglycan synthesis</keyword>
<dbReference type="Pfam" id="PF02875">
    <property type="entry name" value="Mur_ligase_C"/>
    <property type="match status" value="1"/>
</dbReference>
<dbReference type="GO" id="GO:0005524">
    <property type="term" value="F:ATP binding"/>
    <property type="evidence" value="ECO:0007669"/>
    <property type="project" value="UniProtKB-UniRule"/>
</dbReference>
<evidence type="ECO:0000256" key="10">
    <source>
        <dbReference type="HAMAP-Rule" id="MF_02019"/>
    </source>
</evidence>
<dbReference type="PANTHER" id="PTHR43024:SF1">
    <property type="entry name" value="UDP-N-ACETYLMURAMOYL-TRIPEPTIDE--D-ALANYL-D-ALANINE LIGASE"/>
    <property type="match status" value="1"/>
</dbReference>
<comment type="pathway">
    <text evidence="10 11">Cell wall biogenesis; peptidoglycan biosynthesis.</text>
</comment>
<keyword evidence="5 10" id="KW-0067">ATP-binding</keyword>
<keyword evidence="1 10" id="KW-0963">Cytoplasm</keyword>
<evidence type="ECO:0000259" key="12">
    <source>
        <dbReference type="Pfam" id="PF01225"/>
    </source>
</evidence>
<dbReference type="InterPro" id="IPR004101">
    <property type="entry name" value="Mur_ligase_C"/>
</dbReference>
<dbReference type="EMBL" id="BOPZ01000003">
    <property type="protein sequence ID" value="GIM27985.1"/>
    <property type="molecule type" value="Genomic_DNA"/>
</dbReference>
<accession>A0A919RYU9</accession>
<dbReference type="Gene3D" id="3.90.190.20">
    <property type="entry name" value="Mur ligase, C-terminal domain"/>
    <property type="match status" value="1"/>
</dbReference>
<dbReference type="SUPFAM" id="SSF53623">
    <property type="entry name" value="MurD-like peptide ligases, catalytic domain"/>
    <property type="match status" value="1"/>
</dbReference>
<keyword evidence="6 10" id="KW-0133">Cell shape</keyword>
<comment type="function">
    <text evidence="10 11">Involved in cell wall formation. Catalyzes the final step in the synthesis of UDP-N-acetylmuramoyl-pentapeptide, the precursor of murein.</text>
</comment>
<protein>
    <recommendedName>
        <fullName evidence="10 11">UDP-N-acetylmuramoyl-tripeptide--D-alanyl-D-alanine ligase</fullName>
        <ecNumber evidence="10 11">6.3.2.10</ecNumber>
    </recommendedName>
    <alternativeName>
        <fullName evidence="10">D-alanyl-D-alanine-adding enzyme</fullName>
    </alternativeName>
</protein>
<evidence type="ECO:0000313" key="16">
    <source>
        <dbReference type="Proteomes" id="UP000679179"/>
    </source>
</evidence>
<dbReference type="Gene3D" id="3.40.1190.10">
    <property type="entry name" value="Mur-like, catalytic domain"/>
    <property type="match status" value="1"/>
</dbReference>
<dbReference type="SUPFAM" id="SSF63418">
    <property type="entry name" value="MurE/MurF N-terminal domain"/>
    <property type="match status" value="1"/>
</dbReference>
<evidence type="ECO:0000256" key="9">
    <source>
        <dbReference type="ARBA" id="ARBA00023316"/>
    </source>
</evidence>